<evidence type="ECO:0000313" key="4">
    <source>
        <dbReference type="Proteomes" id="UP000247512"/>
    </source>
</evidence>
<dbReference type="AlphaFoldDB" id="A0A9N7CEM2"/>
<evidence type="ECO:0000313" key="3">
    <source>
        <dbReference type="Proteomes" id="UP000189683"/>
    </source>
</evidence>
<reference evidence="2 4" key="3">
    <citation type="submission" date="2017-06" db="EMBL/GenBank/DDBJ databases">
        <title>A draft genome sequence of Komagataeibacter nataicola LMG 1536.</title>
        <authorList>
            <person name="Skraban J."/>
            <person name="Cleenwerck I."/>
            <person name="Vandamme P."/>
            <person name="Trcek J."/>
        </authorList>
    </citation>
    <scope>NUCLEOTIDE SEQUENCE [LARGE SCALE GENOMIC DNA]</scope>
    <source>
        <strain evidence="2 4">LMG 1536</strain>
    </source>
</reference>
<dbReference type="KEGG" id="kna:B0W47_00140"/>
<evidence type="ECO:0000313" key="1">
    <source>
        <dbReference type="EMBL" id="AQU86120.1"/>
    </source>
</evidence>
<organism evidence="1 3">
    <name type="scientific">Komagataeibacter nataicola</name>
    <dbReference type="NCBI Taxonomy" id="265960"/>
    <lineage>
        <taxon>Bacteria</taxon>
        <taxon>Pseudomonadati</taxon>
        <taxon>Pseudomonadota</taxon>
        <taxon>Alphaproteobacteria</taxon>
        <taxon>Acetobacterales</taxon>
        <taxon>Acetobacteraceae</taxon>
        <taxon>Komagataeibacter</taxon>
    </lineage>
</organism>
<sequence>MVPRAPAWRVARAAQGSGNMTDDLVKNIFYRCDDREHFLLEMASGHDFSDISAFVDQVFPPGAADDFDLLLYKGQKLALRGSTLIAFEKEGCIVFPSFGIEVWADAAPIRTLIRHHITSMQAMSAAWGGFTREMAHVRAAACKAVRDMDAGLSVCFDSQHNAYVLKGPHVIATANIINSAQIPFVVDMARENLKAGLILPVDVPEEEIAPLPPLRQFHFPRDAHFIDAYRIASQTQIDPDEIPF</sequence>
<reference evidence="1" key="2">
    <citation type="submission" date="2017-02" db="EMBL/GenBank/DDBJ databases">
        <authorList>
            <person name="Zhang H."/>
        </authorList>
    </citation>
    <scope>NUCLEOTIDE SEQUENCE</scope>
    <source>
        <strain evidence="1">RZS01</strain>
    </source>
</reference>
<name>A0A9N7CEM2_9PROT</name>
<dbReference type="EMBL" id="NIRT01000004">
    <property type="protein sequence ID" value="PYD67334.1"/>
    <property type="molecule type" value="Genomic_DNA"/>
</dbReference>
<keyword evidence="4" id="KW-1185">Reference proteome</keyword>
<dbReference type="Proteomes" id="UP000247512">
    <property type="component" value="Unassembled WGS sequence"/>
</dbReference>
<gene>
    <name evidence="1" type="ORF">B0W47_00140</name>
    <name evidence="2" type="ORF">CDI09_03710</name>
</gene>
<protein>
    <submittedName>
        <fullName evidence="1">Uncharacterized protein</fullName>
    </submittedName>
</protein>
<proteinExistence type="predicted"/>
<dbReference type="Proteomes" id="UP000189683">
    <property type="component" value="Chromosome"/>
</dbReference>
<reference evidence="3" key="1">
    <citation type="submission" date="2017-02" db="EMBL/GenBank/DDBJ databases">
        <title>zhang.</title>
        <authorList>
            <person name="Zhang H."/>
        </authorList>
    </citation>
    <scope>NUCLEOTIDE SEQUENCE [LARGE SCALE GENOMIC DNA]</scope>
    <source>
        <strain evidence="3">RZS01</strain>
    </source>
</reference>
<accession>A0A9N7CEM2</accession>
<dbReference type="EMBL" id="CP019875">
    <property type="protein sequence ID" value="AQU86120.1"/>
    <property type="molecule type" value="Genomic_DNA"/>
</dbReference>
<evidence type="ECO:0000313" key="2">
    <source>
        <dbReference type="EMBL" id="PYD67334.1"/>
    </source>
</evidence>